<feature type="non-terminal residue" evidence="5">
    <location>
        <position position="1"/>
    </location>
</feature>
<sequence>NHDWQIILAQHQEIVHAIKEKDPDKAERVLREHLERVIMEKEQLLQTHASYFKA</sequence>
<keyword evidence="1" id="KW-0805">Transcription regulation</keyword>
<dbReference type="OrthoDB" id="114741at2"/>
<evidence type="ECO:0000256" key="3">
    <source>
        <dbReference type="ARBA" id="ARBA00023163"/>
    </source>
</evidence>
<dbReference type="Pfam" id="PF07729">
    <property type="entry name" value="FCD"/>
    <property type="match status" value="1"/>
</dbReference>
<dbReference type="AlphaFoldDB" id="A0A229UVN1"/>
<organism evidence="5 6">
    <name type="scientific">Paenibacillus rigui</name>
    <dbReference type="NCBI Taxonomy" id="554312"/>
    <lineage>
        <taxon>Bacteria</taxon>
        <taxon>Bacillati</taxon>
        <taxon>Bacillota</taxon>
        <taxon>Bacilli</taxon>
        <taxon>Bacillales</taxon>
        <taxon>Paenibacillaceae</taxon>
        <taxon>Paenibacillus</taxon>
    </lineage>
</organism>
<evidence type="ECO:0000259" key="4">
    <source>
        <dbReference type="Pfam" id="PF07729"/>
    </source>
</evidence>
<gene>
    <name evidence="5" type="ORF">CF651_05280</name>
</gene>
<proteinExistence type="predicted"/>
<keyword evidence="3" id="KW-0804">Transcription</keyword>
<dbReference type="InterPro" id="IPR008920">
    <property type="entry name" value="TF_FadR/GntR_C"/>
</dbReference>
<evidence type="ECO:0000256" key="2">
    <source>
        <dbReference type="ARBA" id="ARBA00023125"/>
    </source>
</evidence>
<dbReference type="SUPFAM" id="SSF48008">
    <property type="entry name" value="GntR ligand-binding domain-like"/>
    <property type="match status" value="1"/>
</dbReference>
<feature type="domain" description="GntR C-terminal" evidence="4">
    <location>
        <begin position="3"/>
        <end position="35"/>
    </location>
</feature>
<dbReference type="Gene3D" id="1.20.120.530">
    <property type="entry name" value="GntR ligand-binding domain-like"/>
    <property type="match status" value="1"/>
</dbReference>
<reference evidence="5 6" key="1">
    <citation type="submission" date="2017-07" db="EMBL/GenBank/DDBJ databases">
        <title>Genome sequencing and assembly of Paenibacillus rigui.</title>
        <authorList>
            <person name="Mayilraj S."/>
        </authorList>
    </citation>
    <scope>NUCLEOTIDE SEQUENCE [LARGE SCALE GENOMIC DNA]</scope>
    <source>
        <strain evidence="5 6">JCM 16352</strain>
    </source>
</reference>
<dbReference type="EMBL" id="NMQW01000005">
    <property type="protein sequence ID" value="OXM87512.1"/>
    <property type="molecule type" value="Genomic_DNA"/>
</dbReference>
<dbReference type="GO" id="GO:0003677">
    <property type="term" value="F:DNA binding"/>
    <property type="evidence" value="ECO:0007669"/>
    <property type="project" value="UniProtKB-KW"/>
</dbReference>
<accession>A0A229UVN1</accession>
<evidence type="ECO:0000313" key="5">
    <source>
        <dbReference type="EMBL" id="OXM87512.1"/>
    </source>
</evidence>
<dbReference type="Proteomes" id="UP000215509">
    <property type="component" value="Unassembled WGS sequence"/>
</dbReference>
<keyword evidence="6" id="KW-1185">Reference proteome</keyword>
<evidence type="ECO:0000256" key="1">
    <source>
        <dbReference type="ARBA" id="ARBA00023015"/>
    </source>
</evidence>
<comment type="caution">
    <text evidence="5">The sequence shown here is derived from an EMBL/GenBank/DDBJ whole genome shotgun (WGS) entry which is preliminary data.</text>
</comment>
<name>A0A229UVN1_9BACL</name>
<protein>
    <submittedName>
        <fullName evidence="5">GntR family transcriptional regulator</fullName>
    </submittedName>
</protein>
<evidence type="ECO:0000313" key="6">
    <source>
        <dbReference type="Proteomes" id="UP000215509"/>
    </source>
</evidence>
<keyword evidence="2" id="KW-0238">DNA-binding</keyword>
<dbReference type="InterPro" id="IPR011711">
    <property type="entry name" value="GntR_C"/>
</dbReference>